<accession>A0AA88CV92</accession>
<organism evidence="3 4">
    <name type="scientific">Ficus carica</name>
    <name type="common">Common fig</name>
    <dbReference type="NCBI Taxonomy" id="3494"/>
    <lineage>
        <taxon>Eukaryota</taxon>
        <taxon>Viridiplantae</taxon>
        <taxon>Streptophyta</taxon>
        <taxon>Embryophyta</taxon>
        <taxon>Tracheophyta</taxon>
        <taxon>Spermatophyta</taxon>
        <taxon>Magnoliopsida</taxon>
        <taxon>eudicotyledons</taxon>
        <taxon>Gunneridae</taxon>
        <taxon>Pentapetalae</taxon>
        <taxon>rosids</taxon>
        <taxon>fabids</taxon>
        <taxon>Rosales</taxon>
        <taxon>Moraceae</taxon>
        <taxon>Ficeae</taxon>
        <taxon>Ficus</taxon>
    </lineage>
</organism>
<keyword evidence="2" id="KW-0472">Membrane</keyword>
<keyword evidence="4" id="KW-1185">Reference proteome</keyword>
<gene>
    <name evidence="3" type="ORF">TIFTF001_003340</name>
</gene>
<sequence>MDKVVAVIYTLICVLFAFSVAVIYKDLLKNDEDASETEDFNYFSPSYNDLPLFEEYYMGPSSSVTPPFNGQDQVYAIAPSPDVPQFEEQYHRYNIGPSPEAVPLFEEQYQGCNIGPSSDVVPQFEERYQEYNIGPPSSTAVSPRSEEQSKEAEEIEELETNCNNSEVAEAAGDPQPEPQTSEDYRRSFDVPEEPNDISELPVEYYFVPLTAVIGFLPVNRHFLRHHQCRFRQFKRSYGNDVVVMSDGDLSFDPVFRGGEQRIPHRWTGSNHVDQFGPNDDQYNSYDLNEEVVADNEIIKADDQNVPENEQEQAEQVLENNESTTGFVKSFRKFLNHASELLNIYNN</sequence>
<comment type="caution">
    <text evidence="3">The sequence shown here is derived from an EMBL/GenBank/DDBJ whole genome shotgun (WGS) entry which is preliminary data.</text>
</comment>
<evidence type="ECO:0000313" key="4">
    <source>
        <dbReference type="Proteomes" id="UP001187192"/>
    </source>
</evidence>
<keyword evidence="2" id="KW-0812">Transmembrane</keyword>
<dbReference type="Proteomes" id="UP001187192">
    <property type="component" value="Unassembled WGS sequence"/>
</dbReference>
<feature type="region of interest" description="Disordered" evidence="1">
    <location>
        <begin position="132"/>
        <end position="152"/>
    </location>
</feature>
<dbReference type="AlphaFoldDB" id="A0AA88CV92"/>
<keyword evidence="2" id="KW-1133">Transmembrane helix</keyword>
<evidence type="ECO:0000256" key="1">
    <source>
        <dbReference type="SAM" id="MobiDB-lite"/>
    </source>
</evidence>
<name>A0AA88CV92_FICCA</name>
<feature type="region of interest" description="Disordered" evidence="1">
    <location>
        <begin position="166"/>
        <end position="190"/>
    </location>
</feature>
<evidence type="ECO:0000256" key="2">
    <source>
        <dbReference type="SAM" id="Phobius"/>
    </source>
</evidence>
<evidence type="ECO:0000313" key="3">
    <source>
        <dbReference type="EMBL" id="GMN31616.1"/>
    </source>
</evidence>
<proteinExistence type="predicted"/>
<reference evidence="3" key="1">
    <citation type="submission" date="2023-07" db="EMBL/GenBank/DDBJ databases">
        <title>draft genome sequence of fig (Ficus carica).</title>
        <authorList>
            <person name="Takahashi T."/>
            <person name="Nishimura K."/>
        </authorList>
    </citation>
    <scope>NUCLEOTIDE SEQUENCE</scope>
</reference>
<dbReference type="EMBL" id="BTGU01000003">
    <property type="protein sequence ID" value="GMN31616.1"/>
    <property type="molecule type" value="Genomic_DNA"/>
</dbReference>
<feature type="transmembrane region" description="Helical" evidence="2">
    <location>
        <begin position="6"/>
        <end position="24"/>
    </location>
</feature>
<protein>
    <submittedName>
        <fullName evidence="3">Uncharacterized protein</fullName>
    </submittedName>
</protein>